<name>A0AA90VJ53_9BACT</name>
<dbReference type="Gene3D" id="2.60.40.1120">
    <property type="entry name" value="Carboxypeptidase-like, regulatory domain"/>
    <property type="match status" value="1"/>
</dbReference>
<evidence type="ECO:0000256" key="1">
    <source>
        <dbReference type="SAM" id="SignalP"/>
    </source>
</evidence>
<proteinExistence type="predicted"/>
<evidence type="ECO:0000313" key="2">
    <source>
        <dbReference type="EMBL" id="MQO11097.1"/>
    </source>
</evidence>
<reference evidence="3" key="1">
    <citation type="submission" date="2019-09" db="EMBL/GenBank/DDBJ databases">
        <title>Distinct polysaccharide growth profiles of human intestinal Prevotella copri isolates.</title>
        <authorList>
            <person name="Fehlner-Peach H."/>
            <person name="Magnabosco C."/>
            <person name="Raghavan V."/>
            <person name="Scher J.U."/>
            <person name="Tett A."/>
            <person name="Cox L.M."/>
            <person name="Gottsegen C."/>
            <person name="Watters A."/>
            <person name="Wiltshire- Gordon J.D."/>
            <person name="Segata N."/>
            <person name="Bonneau R."/>
            <person name="Littman D.R."/>
        </authorList>
    </citation>
    <scope>NUCLEOTIDE SEQUENCE [LARGE SCALE GENOMIC DNA]</scope>
    <source>
        <strain evidence="3">iA624</strain>
    </source>
</reference>
<dbReference type="EMBL" id="VZBP01000197">
    <property type="protein sequence ID" value="MQO11097.1"/>
    <property type="molecule type" value="Genomic_DNA"/>
</dbReference>
<dbReference type="SUPFAM" id="SSF49464">
    <property type="entry name" value="Carboxypeptidase regulatory domain-like"/>
    <property type="match status" value="1"/>
</dbReference>
<dbReference type="AlphaFoldDB" id="A0AA90VJ53"/>
<dbReference type="Proteomes" id="UP000405805">
    <property type="component" value="Unassembled WGS sequence"/>
</dbReference>
<dbReference type="InterPro" id="IPR008969">
    <property type="entry name" value="CarboxyPept-like_regulatory"/>
</dbReference>
<evidence type="ECO:0008006" key="4">
    <source>
        <dbReference type="Google" id="ProtNLM"/>
    </source>
</evidence>
<dbReference type="Pfam" id="PF13715">
    <property type="entry name" value="CarbopepD_reg_2"/>
    <property type="match status" value="1"/>
</dbReference>
<evidence type="ECO:0000313" key="3">
    <source>
        <dbReference type="Proteomes" id="UP000405805"/>
    </source>
</evidence>
<feature type="signal peptide" evidence="1">
    <location>
        <begin position="1"/>
        <end position="31"/>
    </location>
</feature>
<dbReference type="RefSeq" id="WP_153098162.1">
    <property type="nucleotide sequence ID" value="NZ_VZBP01000197.1"/>
</dbReference>
<gene>
    <name evidence="2" type="ORF">F7D57_15590</name>
</gene>
<sequence length="105" mass="11231">MQRKSIIPINGQLYSMLIVSALSMGTLPSFAENSLTVQNVLQSKKVKGQVTDVNGEPIIGATVTLKGTNQRTVTDLDGNFEFPNVTKGVVVVSYVGFKTAEQAVT</sequence>
<protein>
    <recommendedName>
        <fullName evidence="4">SusC/RagA family TonB-linked outer membrane protein</fullName>
    </recommendedName>
</protein>
<comment type="caution">
    <text evidence="2">The sequence shown here is derived from an EMBL/GenBank/DDBJ whole genome shotgun (WGS) entry which is preliminary data.</text>
</comment>
<organism evidence="2 3">
    <name type="scientific">Segatella copri</name>
    <dbReference type="NCBI Taxonomy" id="165179"/>
    <lineage>
        <taxon>Bacteria</taxon>
        <taxon>Pseudomonadati</taxon>
        <taxon>Bacteroidota</taxon>
        <taxon>Bacteroidia</taxon>
        <taxon>Bacteroidales</taxon>
        <taxon>Prevotellaceae</taxon>
        <taxon>Segatella</taxon>
    </lineage>
</organism>
<feature type="chain" id="PRO_5041691556" description="SusC/RagA family TonB-linked outer membrane protein" evidence="1">
    <location>
        <begin position="32"/>
        <end position="105"/>
    </location>
</feature>
<accession>A0AA90VJ53</accession>
<keyword evidence="1" id="KW-0732">Signal</keyword>